<dbReference type="RefSeq" id="WP_203929037.1">
    <property type="nucleotide sequence ID" value="NZ_BOPH01000054.1"/>
</dbReference>
<accession>A0A8J4EEJ7</accession>
<keyword evidence="4" id="KW-1185">Reference proteome</keyword>
<organism evidence="3 4">
    <name type="scientific">Virgisporangium ochraceum</name>
    <dbReference type="NCBI Taxonomy" id="65505"/>
    <lineage>
        <taxon>Bacteria</taxon>
        <taxon>Bacillati</taxon>
        <taxon>Actinomycetota</taxon>
        <taxon>Actinomycetes</taxon>
        <taxon>Micromonosporales</taxon>
        <taxon>Micromonosporaceae</taxon>
        <taxon>Virgisporangium</taxon>
    </lineage>
</organism>
<proteinExistence type="predicted"/>
<feature type="transmembrane region" description="Helical" evidence="1">
    <location>
        <begin position="199"/>
        <end position="217"/>
    </location>
</feature>
<feature type="signal peptide" evidence="2">
    <location>
        <begin position="1"/>
        <end position="21"/>
    </location>
</feature>
<dbReference type="Proteomes" id="UP000635606">
    <property type="component" value="Unassembled WGS sequence"/>
</dbReference>
<keyword evidence="1" id="KW-0812">Transmembrane</keyword>
<evidence type="ECO:0000313" key="4">
    <source>
        <dbReference type="Proteomes" id="UP000635606"/>
    </source>
</evidence>
<evidence type="ECO:0000256" key="2">
    <source>
        <dbReference type="SAM" id="SignalP"/>
    </source>
</evidence>
<comment type="caution">
    <text evidence="3">The sequence shown here is derived from an EMBL/GenBank/DDBJ whole genome shotgun (WGS) entry which is preliminary data.</text>
</comment>
<evidence type="ECO:0000313" key="3">
    <source>
        <dbReference type="EMBL" id="GIJ69102.1"/>
    </source>
</evidence>
<evidence type="ECO:0008006" key="5">
    <source>
        <dbReference type="Google" id="ProtNLM"/>
    </source>
</evidence>
<dbReference type="EMBL" id="BOPH01000054">
    <property type="protein sequence ID" value="GIJ69102.1"/>
    <property type="molecule type" value="Genomic_DNA"/>
</dbReference>
<evidence type="ECO:0000256" key="1">
    <source>
        <dbReference type="SAM" id="Phobius"/>
    </source>
</evidence>
<sequence length="226" mass="23623">MRLIRAVSALLVALCAGTVGAVVGAAPAQAGGWATTVLDPVPATFEPGKSYTIGFWVLQHGSHPYDGDLEPVGLQVDGPNGRRVFTATALPERAHYVTSIVVPAAGTYTLTGQQGIFQPYRIGTVAVPGGLTALPVPPPMKFPAEQLPWTDVRPPEMPVDTNRDPFDETAALPVQPATAPAQNAATEPTASQITRPTTTVLAALAATGLVLGLLLYGRRRRVSSRS</sequence>
<gene>
    <name evidence="3" type="ORF">Voc01_040190</name>
</gene>
<reference evidence="3" key="1">
    <citation type="submission" date="2021-01" db="EMBL/GenBank/DDBJ databases">
        <title>Whole genome shotgun sequence of Virgisporangium ochraceum NBRC 16418.</title>
        <authorList>
            <person name="Komaki H."/>
            <person name="Tamura T."/>
        </authorList>
    </citation>
    <scope>NUCLEOTIDE SEQUENCE</scope>
    <source>
        <strain evidence="3">NBRC 16418</strain>
    </source>
</reference>
<dbReference type="AlphaFoldDB" id="A0A8J4EEJ7"/>
<keyword evidence="2" id="KW-0732">Signal</keyword>
<feature type="chain" id="PRO_5039066207" description="LPXTG-motif cell wall anchor domain protein" evidence="2">
    <location>
        <begin position="22"/>
        <end position="226"/>
    </location>
</feature>
<keyword evidence="1" id="KW-1133">Transmembrane helix</keyword>
<keyword evidence="1" id="KW-0472">Membrane</keyword>
<name>A0A8J4EEJ7_9ACTN</name>
<protein>
    <recommendedName>
        <fullName evidence="5">LPXTG-motif cell wall anchor domain protein</fullName>
    </recommendedName>
</protein>